<keyword evidence="2" id="KW-1185">Reference proteome</keyword>
<accession>A0A3P6TR53</accession>
<gene>
    <name evidence="1" type="ORF">NLS_LOCUS5368</name>
</gene>
<proteinExistence type="predicted"/>
<organism evidence="1 2">
    <name type="scientific">Litomosoides sigmodontis</name>
    <name type="common">Filarial nematode worm</name>
    <dbReference type="NCBI Taxonomy" id="42156"/>
    <lineage>
        <taxon>Eukaryota</taxon>
        <taxon>Metazoa</taxon>
        <taxon>Ecdysozoa</taxon>
        <taxon>Nematoda</taxon>
        <taxon>Chromadorea</taxon>
        <taxon>Rhabditida</taxon>
        <taxon>Spirurina</taxon>
        <taxon>Spiruromorpha</taxon>
        <taxon>Filarioidea</taxon>
        <taxon>Onchocercidae</taxon>
        <taxon>Litomosoides</taxon>
    </lineage>
</organism>
<name>A0A3P6TR53_LITSI</name>
<sequence>MTSLVFVVREVMEQGSIATACKWGIVTSVEIGYEHDCVQWMHFVTNLVVKQIEFAEFVVANRRVDECVLKMCLSE</sequence>
<dbReference type="EMBL" id="UYRX01000400">
    <property type="protein sequence ID" value="VDK81600.1"/>
    <property type="molecule type" value="Genomic_DNA"/>
</dbReference>
<evidence type="ECO:0000313" key="2">
    <source>
        <dbReference type="Proteomes" id="UP000277928"/>
    </source>
</evidence>
<evidence type="ECO:0000313" key="1">
    <source>
        <dbReference type="EMBL" id="VDK81600.1"/>
    </source>
</evidence>
<protein>
    <submittedName>
        <fullName evidence="1">Uncharacterized protein</fullName>
    </submittedName>
</protein>
<dbReference type="Proteomes" id="UP000277928">
    <property type="component" value="Unassembled WGS sequence"/>
</dbReference>
<dbReference type="AlphaFoldDB" id="A0A3P6TR53"/>
<reference evidence="1 2" key="1">
    <citation type="submission" date="2018-08" db="EMBL/GenBank/DDBJ databases">
        <authorList>
            <person name="Laetsch R D."/>
            <person name="Stevens L."/>
            <person name="Kumar S."/>
            <person name="Blaxter L. M."/>
        </authorList>
    </citation>
    <scope>NUCLEOTIDE SEQUENCE [LARGE SCALE GENOMIC DNA]</scope>
</reference>